<name>G0QU76_ICHMU</name>
<reference evidence="2 3" key="1">
    <citation type="submission" date="2011-07" db="EMBL/GenBank/DDBJ databases">
        <authorList>
            <person name="Coyne R."/>
            <person name="Brami D."/>
            <person name="Johnson J."/>
            <person name="Hostetler J."/>
            <person name="Hannick L."/>
            <person name="Clark T."/>
            <person name="Cassidy-Hanley D."/>
            <person name="Inman J."/>
        </authorList>
    </citation>
    <scope>NUCLEOTIDE SEQUENCE [LARGE SCALE GENOMIC DNA]</scope>
    <source>
        <strain evidence="2 3">G5</strain>
    </source>
</reference>
<keyword evidence="1" id="KW-1133">Transmembrane helix</keyword>
<keyword evidence="3" id="KW-1185">Reference proteome</keyword>
<dbReference type="EMBL" id="GL983903">
    <property type="protein sequence ID" value="EGR31234.1"/>
    <property type="molecule type" value="Genomic_DNA"/>
</dbReference>
<dbReference type="AlphaFoldDB" id="G0QU76"/>
<protein>
    <submittedName>
        <fullName evidence="2">Major facilitator superfamily protein, putative</fullName>
    </submittedName>
</protein>
<dbReference type="Proteomes" id="UP000008983">
    <property type="component" value="Unassembled WGS sequence"/>
</dbReference>
<dbReference type="RefSeq" id="XP_004034720.1">
    <property type="nucleotide sequence ID" value="XM_004034672.1"/>
</dbReference>
<evidence type="ECO:0000256" key="1">
    <source>
        <dbReference type="SAM" id="Phobius"/>
    </source>
</evidence>
<evidence type="ECO:0000313" key="2">
    <source>
        <dbReference type="EMBL" id="EGR31234.1"/>
    </source>
</evidence>
<organism evidence="2 3">
    <name type="scientific">Ichthyophthirius multifiliis</name>
    <name type="common">White spot disease agent</name>
    <name type="synonym">Ich</name>
    <dbReference type="NCBI Taxonomy" id="5932"/>
    <lineage>
        <taxon>Eukaryota</taxon>
        <taxon>Sar</taxon>
        <taxon>Alveolata</taxon>
        <taxon>Ciliophora</taxon>
        <taxon>Intramacronucleata</taxon>
        <taxon>Oligohymenophorea</taxon>
        <taxon>Hymenostomatida</taxon>
        <taxon>Ophryoglenina</taxon>
        <taxon>Ichthyophthirius</taxon>
    </lineage>
</organism>
<proteinExistence type="predicted"/>
<dbReference type="InterPro" id="IPR036259">
    <property type="entry name" value="MFS_trans_sf"/>
</dbReference>
<keyword evidence="1" id="KW-0472">Membrane</keyword>
<keyword evidence="1" id="KW-0812">Transmembrane</keyword>
<dbReference type="Gene3D" id="1.20.1250.20">
    <property type="entry name" value="MFS general substrate transporter like domains"/>
    <property type="match status" value="1"/>
</dbReference>
<sequence length="187" mass="22470">MINNQVHQICAFYQVQRFHLNLWGKKVFIQNKILQFCIKNHIFNLQVDKSNPKKTLIIGLSFSTLCVFMISISRIFGSKNIYLYCFFQILYGFFDSICLPSFLSLFCNWYSKLNRGKIKYITIKQKNIRFDNLVMDRLKKFRRYYRLFNGRIIYNKIRKFLVNNLNIFINICICDLCFSSAFFICIS</sequence>
<dbReference type="GeneID" id="14907367"/>
<dbReference type="InParanoid" id="G0QU76"/>
<feature type="transmembrane region" description="Helical" evidence="1">
    <location>
        <begin position="161"/>
        <end position="184"/>
    </location>
</feature>
<gene>
    <name evidence="2" type="ORF">IMG5_115370</name>
</gene>
<accession>G0QU76</accession>
<feature type="transmembrane region" description="Helical" evidence="1">
    <location>
        <begin position="81"/>
        <end position="110"/>
    </location>
</feature>
<evidence type="ECO:0000313" key="3">
    <source>
        <dbReference type="Proteomes" id="UP000008983"/>
    </source>
</evidence>
<feature type="transmembrane region" description="Helical" evidence="1">
    <location>
        <begin position="56"/>
        <end position="75"/>
    </location>
</feature>
<dbReference type="SUPFAM" id="SSF103473">
    <property type="entry name" value="MFS general substrate transporter"/>
    <property type="match status" value="1"/>
</dbReference>